<reference evidence="2" key="2">
    <citation type="submission" date="2015-03" db="UniProtKB">
        <authorList>
            <consortium name="EnsemblPlants"/>
        </authorList>
    </citation>
    <scope>IDENTIFICATION</scope>
</reference>
<feature type="compositionally biased region" description="Polar residues" evidence="1">
    <location>
        <begin position="25"/>
        <end position="35"/>
    </location>
</feature>
<dbReference type="EnsemblPlants" id="OBART04G29150.1">
    <property type="protein sequence ID" value="OBART04G29150.1"/>
    <property type="gene ID" value="OBART04G29150"/>
</dbReference>
<reference evidence="2" key="1">
    <citation type="journal article" date="2009" name="Rice">
        <title>De Novo Next Generation Sequencing of Plant Genomes.</title>
        <authorList>
            <person name="Rounsley S."/>
            <person name="Marri P.R."/>
            <person name="Yu Y."/>
            <person name="He R."/>
            <person name="Sisneros N."/>
            <person name="Goicoechea J.L."/>
            <person name="Lee S.J."/>
            <person name="Angelova A."/>
            <person name="Kudrna D."/>
            <person name="Luo M."/>
            <person name="Affourtit J."/>
            <person name="Desany B."/>
            <person name="Knight J."/>
            <person name="Niazi F."/>
            <person name="Egholm M."/>
            <person name="Wing R.A."/>
        </authorList>
    </citation>
    <scope>NUCLEOTIDE SEQUENCE [LARGE SCALE GENOMIC DNA]</scope>
    <source>
        <strain evidence="2">cv. IRGC 105608</strain>
    </source>
</reference>
<dbReference type="PaxDb" id="65489-OBART04G29150.1"/>
<dbReference type="AlphaFoldDB" id="A0A0D3G1I6"/>
<name>A0A0D3G1I6_9ORYZ</name>
<evidence type="ECO:0000256" key="1">
    <source>
        <dbReference type="SAM" id="MobiDB-lite"/>
    </source>
</evidence>
<protein>
    <submittedName>
        <fullName evidence="2">Uncharacterized protein</fullName>
    </submittedName>
</protein>
<keyword evidence="3" id="KW-1185">Reference proteome</keyword>
<proteinExistence type="predicted"/>
<evidence type="ECO:0000313" key="3">
    <source>
        <dbReference type="Proteomes" id="UP000026960"/>
    </source>
</evidence>
<accession>A0A0D3G1I6</accession>
<organism evidence="2">
    <name type="scientific">Oryza barthii</name>
    <dbReference type="NCBI Taxonomy" id="65489"/>
    <lineage>
        <taxon>Eukaryota</taxon>
        <taxon>Viridiplantae</taxon>
        <taxon>Streptophyta</taxon>
        <taxon>Embryophyta</taxon>
        <taxon>Tracheophyta</taxon>
        <taxon>Spermatophyta</taxon>
        <taxon>Magnoliopsida</taxon>
        <taxon>Liliopsida</taxon>
        <taxon>Poales</taxon>
        <taxon>Poaceae</taxon>
        <taxon>BOP clade</taxon>
        <taxon>Oryzoideae</taxon>
        <taxon>Oryzeae</taxon>
        <taxon>Oryzinae</taxon>
        <taxon>Oryza</taxon>
    </lineage>
</organism>
<evidence type="ECO:0000313" key="2">
    <source>
        <dbReference type="EnsemblPlants" id="OBART04G29150.1"/>
    </source>
</evidence>
<dbReference type="Proteomes" id="UP000026960">
    <property type="component" value="Chromosome 4"/>
</dbReference>
<feature type="region of interest" description="Disordered" evidence="1">
    <location>
        <begin position="25"/>
        <end position="51"/>
    </location>
</feature>
<dbReference type="HOGENOM" id="CLU_176536_0_0_1"/>
<dbReference type="Gramene" id="OBART04G29150.1">
    <property type="protein sequence ID" value="OBART04G29150.1"/>
    <property type="gene ID" value="OBART04G29150"/>
</dbReference>
<sequence>MDPISLHAKAPTNYSFLHHQLIPSPSSRIRNSAHTTVAGGARRKANTNKPTQNGARIAVLSNHQIGKQQQQQLLLGTDRDRCSVRMDGASVVPRSQYQVLSHDYKG</sequence>